<dbReference type="Proteomes" id="UP000887576">
    <property type="component" value="Unplaced"/>
</dbReference>
<dbReference type="WBParaSite" id="JU765_v2.g16232.t1">
    <property type="protein sequence ID" value="JU765_v2.g16232.t1"/>
    <property type="gene ID" value="JU765_v2.g16232"/>
</dbReference>
<sequence>MDEAITPNGQLQYTPHADSVYFEKICIPVNELPLNCDDVVHRIPQRVLDGQADATVDAPNQIDCIRRCITASRLLGFTCQSATYYFEFPVQNCILNRFTRTSRPNSFAAELRQKVDYMEMAPCMIIDWQQRDVAWSEWSECDQTSTKTRKRNCTNCDKKQETVACSHPKSSQSDFPIITKNIESDLIPVRKQIVTNFDSAKNLRKQEIKNLPDDEKSLFGENDYENQHEVSYFGPPRNEQKMDNVLDSKKIEDITVDAVKELEKAAMREARNHRVETTMDNEPTKTGNHLRSTKTEETYENELNLGEGIGIVEFPTDKQKQQNKNNNNFDGLRKLSDQVTTTTTTTEKSIVNLKPVQIGPIPIKDSMENCDPKKDCCPLIDIRGRKSRGCTLGYKINSKNQQEGCVPDECRHKNPGFTVYI</sequence>
<protein>
    <submittedName>
        <fullName evidence="2">Apple domain-containing protein</fullName>
    </submittedName>
</protein>
<reference evidence="2" key="1">
    <citation type="submission" date="2022-11" db="UniProtKB">
        <authorList>
            <consortium name="WormBaseParasite"/>
        </authorList>
    </citation>
    <scope>IDENTIFICATION</scope>
</reference>
<organism evidence="1 2">
    <name type="scientific">Panagrolaimus sp. JU765</name>
    <dbReference type="NCBI Taxonomy" id="591449"/>
    <lineage>
        <taxon>Eukaryota</taxon>
        <taxon>Metazoa</taxon>
        <taxon>Ecdysozoa</taxon>
        <taxon>Nematoda</taxon>
        <taxon>Chromadorea</taxon>
        <taxon>Rhabditida</taxon>
        <taxon>Tylenchina</taxon>
        <taxon>Panagrolaimomorpha</taxon>
        <taxon>Panagrolaimoidea</taxon>
        <taxon>Panagrolaimidae</taxon>
        <taxon>Panagrolaimus</taxon>
    </lineage>
</organism>
<evidence type="ECO:0000313" key="2">
    <source>
        <dbReference type="WBParaSite" id="JU765_v2.g16232.t1"/>
    </source>
</evidence>
<proteinExistence type="predicted"/>
<evidence type="ECO:0000313" key="1">
    <source>
        <dbReference type="Proteomes" id="UP000887576"/>
    </source>
</evidence>
<name>A0AC34QGS6_9BILA</name>
<accession>A0AC34QGS6</accession>